<dbReference type="Gene3D" id="3.40.50.2300">
    <property type="match status" value="1"/>
</dbReference>
<dbReference type="InterPro" id="IPR001789">
    <property type="entry name" value="Sig_transdc_resp-reg_receiver"/>
</dbReference>
<name>G0A626_METMM</name>
<dbReference type="InterPro" id="IPR011006">
    <property type="entry name" value="CheY-like_superfamily"/>
</dbReference>
<dbReference type="Pfam" id="PF00072">
    <property type="entry name" value="Response_reg"/>
    <property type="match status" value="1"/>
</dbReference>
<dbReference type="Proteomes" id="UP000008888">
    <property type="component" value="Chromosome"/>
</dbReference>
<dbReference type="GO" id="GO:0000160">
    <property type="term" value="P:phosphorelay signal transduction system"/>
    <property type="evidence" value="ECO:0007669"/>
    <property type="project" value="InterPro"/>
</dbReference>
<dbReference type="RefSeq" id="WP_013818720.1">
    <property type="nucleotide sequence ID" value="NC_015572.1"/>
</dbReference>
<dbReference type="AlphaFoldDB" id="G0A626"/>
<dbReference type="CDD" id="cd00156">
    <property type="entry name" value="REC"/>
    <property type="match status" value="1"/>
</dbReference>
<protein>
    <submittedName>
        <fullName evidence="4">Response regulator receiver protein</fullName>
    </submittedName>
</protein>
<evidence type="ECO:0000256" key="2">
    <source>
        <dbReference type="PROSITE-ProRule" id="PRU00169"/>
    </source>
</evidence>
<evidence type="ECO:0000313" key="5">
    <source>
        <dbReference type="Proteomes" id="UP000008888"/>
    </source>
</evidence>
<evidence type="ECO:0000313" key="4">
    <source>
        <dbReference type="EMBL" id="AEG00476.1"/>
    </source>
</evidence>
<sequence length="378" mass="42453">MPNRPFCIFIVDDDSLQRMIVSDHLQGYDYQIHEFASSAECLAAMDLQPNLILLDIEMPGQSGLETCRALRSEGYDAVQVIFVSAHDDLDTLMGAFESGGNDFIPKNAAKDVLLRKVEIAIEAEEQKLMLQRQLSYAQKTAFTAMSSLGETGLVLHFLRSSFQCMDLEAVGRLVIDIMAQFDLQGLVKLNNGDEEHYFRSDSTCTELEKSILEYAAKLGRISQTGDRLVMNYPHITLLVTGLNVEDSELIGRLRDHLATIAEGVGVRITSMAIEQERLKDANARMEAVKELVGLITEIEARQTQNHSQLEKLIEEHRLQMEEAFVFLALTDKQELQLNYIVDNLVNQVEVLFSSDNSLALKLNSIVEKQQKLLRVGAE</sequence>
<gene>
    <name evidence="4" type="ordered locus">Metme_2070</name>
</gene>
<evidence type="ECO:0000256" key="1">
    <source>
        <dbReference type="ARBA" id="ARBA00022553"/>
    </source>
</evidence>
<feature type="domain" description="Response regulatory" evidence="3">
    <location>
        <begin position="7"/>
        <end position="121"/>
    </location>
</feature>
<reference evidence="5" key="3">
    <citation type="submission" date="2011-05" db="EMBL/GenBank/DDBJ databases">
        <title>Complete sequence of Methylomonas methanica MC09.</title>
        <authorList>
            <consortium name="US DOE Joint Genome Institute"/>
            <person name="Lucas S."/>
            <person name="Han J."/>
            <person name="Lapidus A."/>
            <person name="Cheng J.-F."/>
            <person name="Goodwin L."/>
            <person name="Pitluck S."/>
            <person name="Peters L."/>
            <person name="Mikhailova N."/>
            <person name="Teshima H."/>
            <person name="Han C."/>
            <person name="Tapia R."/>
            <person name="Land M."/>
            <person name="Hauser L."/>
            <person name="Kyrpides N."/>
            <person name="Ivanova N."/>
            <person name="Pagani I."/>
            <person name="Stein L."/>
            <person name="Woyke T."/>
        </authorList>
    </citation>
    <scope>NUCLEOTIDE SEQUENCE [LARGE SCALE GENOMIC DNA]</scope>
    <source>
        <strain evidence="5">MC09</strain>
    </source>
</reference>
<reference key="2">
    <citation type="submission" date="2011-05" db="EMBL/GenBank/DDBJ databases">
        <title>Complete genome sequence of the aerobic marine methanotroph Methylomonas methanica MC09.</title>
        <authorList>
            <person name="Boden R."/>
            <person name="Cunliffe M."/>
            <person name="Scanlan J."/>
            <person name="Moussard H."/>
            <person name="Kits K.D."/>
            <person name="Klotz M."/>
            <person name="Jetten M."/>
            <person name="Vuilleumier S."/>
            <person name="Han J."/>
            <person name="Peters L."/>
            <person name="Mikhailova N."/>
            <person name="Teshima H."/>
            <person name="Tapia R."/>
            <person name="Kyrpides N."/>
            <person name="Ivanova N."/>
            <person name="Pagani I."/>
            <person name="Cheng J.-F."/>
            <person name="Goodwin L."/>
            <person name="Han C."/>
            <person name="Hauser L."/>
            <person name="Land M."/>
            <person name="Lapidus A."/>
            <person name="Lucas S."/>
            <person name="Pitluck S."/>
            <person name="Woyke T."/>
            <person name="Stein L.Y."/>
            <person name="Murrell C."/>
        </authorList>
    </citation>
    <scope>NUCLEOTIDE SEQUENCE</scope>
    <source>
        <strain>MC09</strain>
    </source>
</reference>
<accession>G0A626</accession>
<dbReference type="InterPro" id="IPR050595">
    <property type="entry name" value="Bact_response_regulator"/>
</dbReference>
<dbReference type="PROSITE" id="PS50110">
    <property type="entry name" value="RESPONSE_REGULATORY"/>
    <property type="match status" value="1"/>
</dbReference>
<dbReference type="PANTHER" id="PTHR44591:SF3">
    <property type="entry name" value="RESPONSE REGULATORY DOMAIN-CONTAINING PROTEIN"/>
    <property type="match status" value="1"/>
</dbReference>
<keyword evidence="1 2" id="KW-0597">Phosphoprotein</keyword>
<dbReference type="OrthoDB" id="8874570at2"/>
<dbReference type="KEGG" id="mmt:Metme_2070"/>
<dbReference type="SUPFAM" id="SSF52172">
    <property type="entry name" value="CheY-like"/>
    <property type="match status" value="1"/>
</dbReference>
<dbReference type="eggNOG" id="COG3706">
    <property type="taxonomic scope" value="Bacteria"/>
</dbReference>
<proteinExistence type="predicted"/>
<dbReference type="HOGENOM" id="CLU_059002_0_0_6"/>
<dbReference type="SMART" id="SM00448">
    <property type="entry name" value="REC"/>
    <property type="match status" value="1"/>
</dbReference>
<keyword evidence="5" id="KW-1185">Reference proteome</keyword>
<feature type="modified residue" description="4-aspartylphosphate" evidence="2">
    <location>
        <position position="55"/>
    </location>
</feature>
<dbReference type="STRING" id="857087.Metme_2070"/>
<evidence type="ECO:0000259" key="3">
    <source>
        <dbReference type="PROSITE" id="PS50110"/>
    </source>
</evidence>
<organism evidence="4 5">
    <name type="scientific">Methylomonas methanica (strain DSM 25384 / MC09)</name>
    <dbReference type="NCBI Taxonomy" id="857087"/>
    <lineage>
        <taxon>Bacteria</taxon>
        <taxon>Pseudomonadati</taxon>
        <taxon>Pseudomonadota</taxon>
        <taxon>Gammaproteobacteria</taxon>
        <taxon>Methylococcales</taxon>
        <taxon>Methylococcaceae</taxon>
        <taxon>Methylomonas</taxon>
    </lineage>
</organism>
<dbReference type="EMBL" id="CP002738">
    <property type="protein sequence ID" value="AEG00476.1"/>
    <property type="molecule type" value="Genomic_DNA"/>
</dbReference>
<reference evidence="4 5" key="1">
    <citation type="journal article" date="2011" name="J. Bacteriol.">
        <title>Complete Genome Sequence of the Aerobic Marine Methanotroph Methylomonas methanica MC09.</title>
        <authorList>
            <person name="Boden R."/>
            <person name="Cunliffe M."/>
            <person name="Scanlan J."/>
            <person name="Moussard H."/>
            <person name="Kits K.D."/>
            <person name="Klotz M.G."/>
            <person name="Jetten M.S."/>
            <person name="Vuilleumier S."/>
            <person name="Han J."/>
            <person name="Peters L."/>
            <person name="Mikhailova N."/>
            <person name="Teshima H."/>
            <person name="Tapia R."/>
            <person name="Kyrpides N."/>
            <person name="Ivanova N."/>
            <person name="Pagani I."/>
            <person name="Cheng J.F."/>
            <person name="Goodwin L."/>
            <person name="Han C."/>
            <person name="Hauser L."/>
            <person name="Land M.L."/>
            <person name="Lapidus A."/>
            <person name="Lucas S."/>
            <person name="Pitluck S."/>
            <person name="Woyke T."/>
            <person name="Stein L."/>
            <person name="Murrell J.C."/>
        </authorList>
    </citation>
    <scope>NUCLEOTIDE SEQUENCE [LARGE SCALE GENOMIC DNA]</scope>
    <source>
        <strain evidence="4 5">MC09</strain>
    </source>
</reference>
<dbReference type="PANTHER" id="PTHR44591">
    <property type="entry name" value="STRESS RESPONSE REGULATOR PROTEIN 1"/>
    <property type="match status" value="1"/>
</dbReference>